<accession>A0A2P8CZU4</accession>
<keyword evidence="3" id="KW-1185">Reference proteome</keyword>
<dbReference type="AlphaFoldDB" id="A0A2P8CZU4"/>
<sequence length="381" mass="40794">MTATFIPGARLCGLFFREAVRPVLAAAFPGLRYSAARIGEGSDVLGFDSARSTDHDWGPRVHLFLDPEVARTQGPAISAVLDRRLPERFRGWPVRYTRHEDGTDAAAADGAGEHRVAVTDPGSFLRARLGVDPRGGIATTDWLAVPAQRFAEVTGGAVYHDGLRDDSGEGALTALRARLACYPDDVRRYLAAALWVRLDQEEPFVGRAAEAGDDLGSRVVAARQARDVMRLCLLLARRYPPYSKWLGTAFAQVPEAAPAAERLGAALAAADPAERQDALAGAYEEVAAWQNGAVVLSGAPLASPRDPRTRPFHARPYPVLDARRFAEALMERVDDPFLRALPLVGGVDQIADSTDVLTRPGLARALASAAAEEGAVSSASR</sequence>
<evidence type="ECO:0000259" key="1">
    <source>
        <dbReference type="Pfam" id="PF13228"/>
    </source>
</evidence>
<dbReference type="InterPro" id="IPR025117">
    <property type="entry name" value="DUF4037"/>
</dbReference>
<comment type="caution">
    <text evidence="2">The sequence shown here is derived from an EMBL/GenBank/DDBJ whole genome shotgun (WGS) entry which is preliminary data.</text>
</comment>
<name>A0A2P8CZU4_9ACTN</name>
<protein>
    <submittedName>
        <fullName evidence="2">Uncharacterized protein DUF4037</fullName>
    </submittedName>
</protein>
<dbReference type="EMBL" id="PYGA01000022">
    <property type="protein sequence ID" value="PSK90508.1"/>
    <property type="molecule type" value="Genomic_DNA"/>
</dbReference>
<proteinExistence type="predicted"/>
<organism evidence="2 3">
    <name type="scientific">Murinocardiopsis flavida</name>
    <dbReference type="NCBI Taxonomy" id="645275"/>
    <lineage>
        <taxon>Bacteria</taxon>
        <taxon>Bacillati</taxon>
        <taxon>Actinomycetota</taxon>
        <taxon>Actinomycetes</taxon>
        <taxon>Streptosporangiales</taxon>
        <taxon>Nocardiopsidaceae</taxon>
        <taxon>Murinocardiopsis</taxon>
    </lineage>
</organism>
<dbReference type="RefSeq" id="WP_106585800.1">
    <property type="nucleotide sequence ID" value="NZ_PYGA01000022.1"/>
</dbReference>
<evidence type="ECO:0000313" key="3">
    <source>
        <dbReference type="Proteomes" id="UP000240542"/>
    </source>
</evidence>
<feature type="domain" description="DUF4037" evidence="1">
    <location>
        <begin position="142"/>
        <end position="246"/>
    </location>
</feature>
<gene>
    <name evidence="2" type="ORF">CLV63_12242</name>
</gene>
<dbReference type="OrthoDB" id="3030at2"/>
<evidence type="ECO:0000313" key="2">
    <source>
        <dbReference type="EMBL" id="PSK90508.1"/>
    </source>
</evidence>
<dbReference type="Proteomes" id="UP000240542">
    <property type="component" value="Unassembled WGS sequence"/>
</dbReference>
<reference evidence="2 3" key="1">
    <citation type="submission" date="2018-03" db="EMBL/GenBank/DDBJ databases">
        <title>Genomic Encyclopedia of Archaeal and Bacterial Type Strains, Phase II (KMG-II): from individual species to whole genera.</title>
        <authorList>
            <person name="Goeker M."/>
        </authorList>
    </citation>
    <scope>NUCLEOTIDE SEQUENCE [LARGE SCALE GENOMIC DNA]</scope>
    <source>
        <strain evidence="2 3">DSM 45312</strain>
    </source>
</reference>
<dbReference type="Pfam" id="PF13228">
    <property type="entry name" value="DUF4037"/>
    <property type="match status" value="1"/>
</dbReference>